<organism evidence="3">
    <name type="scientific">Blastocystis hominis</name>
    <dbReference type="NCBI Taxonomy" id="12968"/>
    <lineage>
        <taxon>Eukaryota</taxon>
        <taxon>Sar</taxon>
        <taxon>Stramenopiles</taxon>
        <taxon>Bigyra</taxon>
        <taxon>Opalozoa</taxon>
        <taxon>Opalinata</taxon>
        <taxon>Blastocystidae</taxon>
        <taxon>Blastocystis</taxon>
    </lineage>
</organism>
<name>D8M9Q6_BLAHO</name>
<dbReference type="RefSeq" id="XP_012898843.1">
    <property type="nucleotide sequence ID" value="XM_013043389.1"/>
</dbReference>
<dbReference type="PANTHER" id="PTHR12072">
    <property type="entry name" value="CWF19, CELL CYCLE CONTROL PROTEIN"/>
    <property type="match status" value="1"/>
</dbReference>
<dbReference type="AlphaFoldDB" id="D8M9Q6"/>
<dbReference type="InterPro" id="IPR040194">
    <property type="entry name" value="Cwf19-like"/>
</dbReference>
<proteinExistence type="inferred from homology"/>
<evidence type="ECO:0000313" key="3">
    <source>
        <dbReference type="EMBL" id="CBK24795.2"/>
    </source>
</evidence>
<dbReference type="Proteomes" id="UP000008312">
    <property type="component" value="Unassembled WGS sequence"/>
</dbReference>
<keyword evidence="4" id="KW-1185">Reference proteome</keyword>
<dbReference type="GO" id="GO:0071014">
    <property type="term" value="C:post-mRNA release spliceosomal complex"/>
    <property type="evidence" value="ECO:0007669"/>
    <property type="project" value="TreeGrafter"/>
</dbReference>
<feature type="domain" description="Cwf19-like protein C-terminal" evidence="2">
    <location>
        <begin position="2"/>
        <end position="66"/>
    </location>
</feature>
<reference evidence="3" key="1">
    <citation type="submission" date="2010-02" db="EMBL/GenBank/DDBJ databases">
        <title>Sequencing and annotation of the Blastocystis hominis genome.</title>
        <authorList>
            <person name="Wincker P."/>
        </authorList>
    </citation>
    <scope>NUCLEOTIDE SEQUENCE</scope>
    <source>
        <strain evidence="3">Singapore isolate B</strain>
    </source>
</reference>
<dbReference type="InParanoid" id="D8M9Q6"/>
<dbReference type="GeneID" id="24922945"/>
<accession>D8M9Q6</accession>
<dbReference type="EMBL" id="FN668689">
    <property type="protein sequence ID" value="CBK24795.2"/>
    <property type="molecule type" value="Genomic_DNA"/>
</dbReference>
<dbReference type="PANTHER" id="PTHR12072:SF5">
    <property type="entry name" value="CWF19-LIKE PROTEIN 2"/>
    <property type="match status" value="1"/>
</dbReference>
<protein>
    <recommendedName>
        <fullName evidence="2">Cwf19-like protein C-terminal domain-containing protein</fullName>
    </recommendedName>
</protein>
<dbReference type="OrthoDB" id="2113965at2759"/>
<sequence length="78" mass="8847">MDTSEKGLQRSVPKGFAYVYVHWSNITGAEGSLTHVIEDEKTFKRNFAQDVLAGMMDLPTSKMLRYSEASIQSVVEYR</sequence>
<dbReference type="InterPro" id="IPR006767">
    <property type="entry name" value="Cwf19-like_C_dom-2"/>
</dbReference>
<comment type="similarity">
    <text evidence="1">Belongs to the CWF19 family.</text>
</comment>
<evidence type="ECO:0000259" key="2">
    <source>
        <dbReference type="Pfam" id="PF04676"/>
    </source>
</evidence>
<dbReference type="Pfam" id="PF04676">
    <property type="entry name" value="CwfJ_C_2"/>
    <property type="match status" value="1"/>
</dbReference>
<dbReference type="GO" id="GO:0000398">
    <property type="term" value="P:mRNA splicing, via spliceosome"/>
    <property type="evidence" value="ECO:0007669"/>
    <property type="project" value="TreeGrafter"/>
</dbReference>
<evidence type="ECO:0000313" key="4">
    <source>
        <dbReference type="Proteomes" id="UP000008312"/>
    </source>
</evidence>
<evidence type="ECO:0000256" key="1">
    <source>
        <dbReference type="ARBA" id="ARBA00006795"/>
    </source>
</evidence>
<gene>
    <name evidence="3" type="ORF">GSBLH_T00006821001</name>
</gene>